<reference evidence="10 11" key="1">
    <citation type="submission" date="2014-08" db="EMBL/GenBank/DDBJ databases">
        <title>Complete genome sequence of Corynebacterium frankenforstense ST18(T) (=DSM 45800(T)), isolated from raw cow milk.</title>
        <authorList>
            <person name="Ruckert C."/>
            <person name="Albersmeier A."/>
            <person name="Winkler A."/>
            <person name="Lipski A."/>
            <person name="Kalinowski J."/>
        </authorList>
    </citation>
    <scope>NUCLEOTIDE SEQUENCE [LARGE SCALE GENOMIC DNA]</scope>
    <source>
        <strain evidence="10 11">ST18</strain>
    </source>
</reference>
<keyword evidence="4 8" id="KW-0028">Amino-acid biosynthesis</keyword>
<feature type="binding site" evidence="8">
    <location>
        <position position="27"/>
    </location>
    <ligand>
        <name>3-phosphoshikimate</name>
        <dbReference type="ChEBI" id="CHEBI:145989"/>
    </ligand>
</feature>
<feature type="binding site" evidence="8">
    <location>
        <position position="175"/>
    </location>
    <ligand>
        <name>3-phosphoshikimate</name>
        <dbReference type="ChEBI" id="CHEBI:145989"/>
    </ligand>
</feature>
<keyword evidence="3 8" id="KW-0963">Cytoplasm</keyword>
<comment type="pathway">
    <text evidence="1 8">Metabolic intermediate biosynthesis; chorismate biosynthesis; chorismate from D-erythrose 4-phosphate and phosphoenolpyruvate: step 6/7.</text>
</comment>
<evidence type="ECO:0000256" key="3">
    <source>
        <dbReference type="ARBA" id="ARBA00022490"/>
    </source>
</evidence>
<dbReference type="Pfam" id="PF00275">
    <property type="entry name" value="EPSP_synthase"/>
    <property type="match status" value="1"/>
</dbReference>
<comment type="function">
    <text evidence="8">Catalyzes the transfer of the enolpyruvyl moiety of phosphoenolpyruvate (PEP) to the 5-hydroxyl of shikimate-3-phosphate (S3P) to produce enolpyruvyl shikimate-3-phosphate and inorganic phosphate.</text>
</comment>
<keyword evidence="6 8" id="KW-0057">Aromatic amino acid biosynthesis</keyword>
<dbReference type="InterPro" id="IPR006264">
    <property type="entry name" value="EPSP_synthase"/>
</dbReference>
<dbReference type="UniPathway" id="UPA00053">
    <property type="reaction ID" value="UER00089"/>
</dbReference>
<dbReference type="GO" id="GO:0003866">
    <property type="term" value="F:3-phosphoshikimate 1-carboxyvinyltransferase activity"/>
    <property type="evidence" value="ECO:0007669"/>
    <property type="project" value="UniProtKB-UniRule"/>
</dbReference>
<sequence>MSKNVPPWPAPAARGPVRWRQHVPGSKSITNRALVLSALASGPSEIAGALHSRDTHLMAEALRAIGARIHSDEPGHGTASTTVNVDPGPLRGGTVECGLAGTVMRFVPPIAALTPEGASVVFDGDAQARRRPMGTILDALRDLGVEVHGDALPCTVRGGAARGGEVTVDASGSSQFVSGLLLAGACFEEGVTVRHEGGRLPSVPHIEMTVDMLRTAGVLVDVDEDAQTWRVHPGPIAGRRWAVEPDLSNAAPFLSAAAVTGGTVRVFDWPERTTQAGDAVRGVLEAMGCTVELVPSESGGPHPHDLEVTGPAGGHLKGIELDMSDFGELAPTVAALAALAQSESRLTGIAHLRGHETDRLTALSTEINRLGGDCSELDDGLLIRPAFLHGGVWRSYADHRMATAGAVLGLRVHGVEVEDVQTTAKTLPGFQMMWQTMVDEGCRA</sequence>
<feature type="binding site" evidence="8">
    <location>
        <position position="101"/>
    </location>
    <ligand>
        <name>phosphoenolpyruvate</name>
        <dbReference type="ChEBI" id="CHEBI:58702"/>
    </ligand>
</feature>
<evidence type="ECO:0000256" key="4">
    <source>
        <dbReference type="ARBA" id="ARBA00022605"/>
    </source>
</evidence>
<dbReference type="HAMAP" id="MF_00210">
    <property type="entry name" value="EPSP_synth"/>
    <property type="match status" value="1"/>
</dbReference>
<dbReference type="GO" id="GO:0005737">
    <property type="term" value="C:cytoplasm"/>
    <property type="evidence" value="ECO:0007669"/>
    <property type="project" value="UniProtKB-SubCell"/>
</dbReference>
<dbReference type="CDD" id="cd01556">
    <property type="entry name" value="EPSP_synthase"/>
    <property type="match status" value="1"/>
</dbReference>
<comment type="caution">
    <text evidence="8">Lacks conserved residue(s) required for the propagation of feature annotation.</text>
</comment>
<dbReference type="PIRSF" id="PIRSF000505">
    <property type="entry name" value="EPSPS"/>
    <property type="match status" value="1"/>
</dbReference>
<feature type="binding site" evidence="8">
    <location>
        <position position="355"/>
    </location>
    <ligand>
        <name>3-phosphoshikimate</name>
        <dbReference type="ChEBI" id="CHEBI:145989"/>
    </ligand>
</feature>
<protein>
    <recommendedName>
        <fullName evidence="8">3-phosphoshikimate 1-carboxyvinyltransferase</fullName>
        <ecNumber evidence="8">2.5.1.19</ecNumber>
    </recommendedName>
    <alternativeName>
        <fullName evidence="8">5-enolpyruvylshikimate-3-phosphate synthase</fullName>
        <shortName evidence="8">EPSP synthase</shortName>
        <shortName evidence="8">EPSPS</shortName>
    </alternativeName>
</protein>
<dbReference type="InterPro" id="IPR013792">
    <property type="entry name" value="RNA3'P_cycl/enolpyr_Trfase_a/b"/>
</dbReference>
<feature type="binding site" evidence="8">
    <location>
        <position position="425"/>
    </location>
    <ligand>
        <name>phosphoenolpyruvate</name>
        <dbReference type="ChEBI" id="CHEBI:58702"/>
    </ligand>
</feature>
<accession>A0A1L7CRF3</accession>
<dbReference type="PROSITE" id="PS00885">
    <property type="entry name" value="EPSP_SYNTHASE_2"/>
    <property type="match status" value="1"/>
</dbReference>
<dbReference type="OrthoDB" id="9809920at2"/>
<dbReference type="PANTHER" id="PTHR21090:SF5">
    <property type="entry name" value="PENTAFUNCTIONAL AROM POLYPEPTIDE"/>
    <property type="match status" value="1"/>
</dbReference>
<evidence type="ECO:0000256" key="6">
    <source>
        <dbReference type="ARBA" id="ARBA00023141"/>
    </source>
</evidence>
<feature type="binding site" evidence="8">
    <location>
        <position position="27"/>
    </location>
    <ligand>
        <name>phosphoenolpyruvate</name>
        <dbReference type="ChEBI" id="CHEBI:58702"/>
    </ligand>
</feature>
<feature type="binding site" evidence="8">
    <location>
        <position position="173"/>
    </location>
    <ligand>
        <name>3-phosphoshikimate</name>
        <dbReference type="ChEBI" id="CHEBI:145989"/>
    </ligand>
</feature>
<comment type="catalytic activity">
    <reaction evidence="7">
        <text>3-phosphoshikimate + phosphoenolpyruvate = 5-O-(1-carboxyvinyl)-3-phosphoshikimate + phosphate</text>
        <dbReference type="Rhea" id="RHEA:21256"/>
        <dbReference type="ChEBI" id="CHEBI:43474"/>
        <dbReference type="ChEBI" id="CHEBI:57701"/>
        <dbReference type="ChEBI" id="CHEBI:58702"/>
        <dbReference type="ChEBI" id="CHEBI:145989"/>
        <dbReference type="EC" id="2.5.1.19"/>
    </reaction>
    <physiologicalReaction direction="left-to-right" evidence="7">
        <dbReference type="Rhea" id="RHEA:21257"/>
    </physiologicalReaction>
</comment>
<feature type="binding site" evidence="8">
    <location>
        <position position="175"/>
    </location>
    <ligand>
        <name>phosphoenolpyruvate</name>
        <dbReference type="ChEBI" id="CHEBI:58702"/>
    </ligand>
</feature>
<dbReference type="FunFam" id="3.65.10.10:FF:000010">
    <property type="entry name" value="3-phosphoshikimate 1-carboxyvinyltransferase"/>
    <property type="match status" value="1"/>
</dbReference>
<feature type="binding site" evidence="8">
    <location>
        <position position="32"/>
    </location>
    <ligand>
        <name>3-phosphoshikimate</name>
        <dbReference type="ChEBI" id="CHEBI:145989"/>
    </ligand>
</feature>
<dbReference type="GO" id="GO:0008652">
    <property type="term" value="P:amino acid biosynthetic process"/>
    <property type="evidence" value="ECO:0007669"/>
    <property type="project" value="UniProtKB-KW"/>
</dbReference>
<feature type="binding site" evidence="8">
    <location>
        <position position="174"/>
    </location>
    <ligand>
        <name>3-phosphoshikimate</name>
        <dbReference type="ChEBI" id="CHEBI:145989"/>
    </ligand>
</feature>
<evidence type="ECO:0000313" key="10">
    <source>
        <dbReference type="EMBL" id="APT88423.1"/>
    </source>
</evidence>
<feature type="binding site" evidence="8">
    <location>
        <position position="359"/>
    </location>
    <ligand>
        <name>phosphoenolpyruvate</name>
        <dbReference type="ChEBI" id="CHEBI:58702"/>
    </ligand>
</feature>
<evidence type="ECO:0000256" key="5">
    <source>
        <dbReference type="ARBA" id="ARBA00022679"/>
    </source>
</evidence>
<evidence type="ECO:0000256" key="7">
    <source>
        <dbReference type="ARBA" id="ARBA00044633"/>
    </source>
</evidence>
<dbReference type="STRING" id="1437875.CFRA_03055"/>
<dbReference type="EC" id="2.5.1.19" evidence="8"/>
<evidence type="ECO:0000313" key="11">
    <source>
        <dbReference type="Proteomes" id="UP000185434"/>
    </source>
</evidence>
<keyword evidence="5 8" id="KW-0808">Transferase</keyword>
<feature type="binding site" evidence="8">
    <location>
        <position position="328"/>
    </location>
    <ligand>
        <name>3-phosphoshikimate</name>
        <dbReference type="ChEBI" id="CHEBI:145989"/>
    </ligand>
</feature>
<comment type="subcellular location">
    <subcellularLocation>
        <location evidence="8">Cytoplasm</location>
    </subcellularLocation>
</comment>
<name>A0A1L7CRF3_9CORY</name>
<dbReference type="InterPro" id="IPR001986">
    <property type="entry name" value="Enolpyruvate_Tfrase_dom"/>
</dbReference>
<proteinExistence type="inferred from homology"/>
<dbReference type="GO" id="GO:0009423">
    <property type="term" value="P:chorismate biosynthetic process"/>
    <property type="evidence" value="ECO:0007669"/>
    <property type="project" value="UniProtKB-UniRule"/>
</dbReference>
<dbReference type="NCBIfam" id="TIGR01356">
    <property type="entry name" value="aroA"/>
    <property type="match status" value="1"/>
</dbReference>
<dbReference type="InterPro" id="IPR023193">
    <property type="entry name" value="EPSP_synthase_CS"/>
</dbReference>
<keyword evidence="11" id="KW-1185">Reference proteome</keyword>
<feature type="binding site" evidence="8">
    <location>
        <position position="400"/>
    </location>
    <ligand>
        <name>phosphoenolpyruvate</name>
        <dbReference type="ChEBI" id="CHEBI:58702"/>
    </ligand>
</feature>
<comment type="subunit">
    <text evidence="8">Monomer.</text>
</comment>
<evidence type="ECO:0000256" key="2">
    <source>
        <dbReference type="ARBA" id="ARBA00009948"/>
    </source>
</evidence>
<dbReference type="InterPro" id="IPR036968">
    <property type="entry name" value="Enolpyruvate_Tfrase_sf"/>
</dbReference>
<evidence type="ECO:0000256" key="1">
    <source>
        <dbReference type="ARBA" id="ARBA00004811"/>
    </source>
</evidence>
<dbReference type="Gene3D" id="3.65.10.10">
    <property type="entry name" value="Enolpyruvate transferase domain"/>
    <property type="match status" value="2"/>
</dbReference>
<dbReference type="RefSeq" id="WP_075663400.1">
    <property type="nucleotide sequence ID" value="NZ_CP009247.1"/>
</dbReference>
<evidence type="ECO:0000256" key="8">
    <source>
        <dbReference type="HAMAP-Rule" id="MF_00210"/>
    </source>
</evidence>
<comment type="similarity">
    <text evidence="2 8">Belongs to the EPSP synthase family.</text>
</comment>
<dbReference type="KEGG" id="cfk:CFRA_03055"/>
<dbReference type="SUPFAM" id="SSF55205">
    <property type="entry name" value="EPT/RTPC-like"/>
    <property type="match status" value="1"/>
</dbReference>
<dbReference type="GO" id="GO:0009073">
    <property type="term" value="P:aromatic amino acid family biosynthetic process"/>
    <property type="evidence" value="ECO:0007669"/>
    <property type="project" value="UniProtKB-KW"/>
</dbReference>
<feature type="active site" description="Proton acceptor" evidence="8">
    <location>
        <position position="328"/>
    </location>
</feature>
<dbReference type="PANTHER" id="PTHR21090">
    <property type="entry name" value="AROM/DEHYDROQUINATE SYNTHASE"/>
    <property type="match status" value="1"/>
</dbReference>
<dbReference type="Proteomes" id="UP000185434">
    <property type="component" value="Chromosome"/>
</dbReference>
<organism evidence="10 11">
    <name type="scientific">Corynebacterium frankenforstense DSM 45800</name>
    <dbReference type="NCBI Taxonomy" id="1437875"/>
    <lineage>
        <taxon>Bacteria</taxon>
        <taxon>Bacillati</taxon>
        <taxon>Actinomycetota</taxon>
        <taxon>Actinomycetes</taxon>
        <taxon>Mycobacteriales</taxon>
        <taxon>Corynebacteriaceae</taxon>
        <taxon>Corynebacterium</taxon>
    </lineage>
</organism>
<evidence type="ECO:0000259" key="9">
    <source>
        <dbReference type="Pfam" id="PF00275"/>
    </source>
</evidence>
<feature type="domain" description="Enolpyruvate transferase" evidence="9">
    <location>
        <begin position="22"/>
        <end position="431"/>
    </location>
</feature>
<dbReference type="EMBL" id="CP009247">
    <property type="protein sequence ID" value="APT88423.1"/>
    <property type="molecule type" value="Genomic_DNA"/>
</dbReference>
<gene>
    <name evidence="8" type="primary">aroA</name>
    <name evidence="10" type="ORF">CFRA_03055</name>
</gene>
<dbReference type="AlphaFoldDB" id="A0A1L7CRF3"/>
<dbReference type="FunFam" id="3.65.10.10:FF:000011">
    <property type="entry name" value="3-phosphoshikimate 1-carboxyvinyltransferase"/>
    <property type="match status" value="1"/>
</dbReference>
<feature type="binding site" evidence="8">
    <location>
        <position position="202"/>
    </location>
    <ligand>
        <name>3-phosphoshikimate</name>
        <dbReference type="ChEBI" id="CHEBI:145989"/>
    </ligand>
</feature>
<feature type="binding site" evidence="8">
    <location>
        <position position="28"/>
    </location>
    <ligand>
        <name>3-phosphoshikimate</name>
        <dbReference type="ChEBI" id="CHEBI:145989"/>
    </ligand>
</feature>
<feature type="binding site" evidence="8">
    <location>
        <position position="131"/>
    </location>
    <ligand>
        <name>phosphoenolpyruvate</name>
        <dbReference type="ChEBI" id="CHEBI:58702"/>
    </ligand>
</feature>